<evidence type="ECO:0000256" key="5">
    <source>
        <dbReference type="ARBA" id="ARBA00022679"/>
    </source>
</evidence>
<dbReference type="Proteomes" id="UP000581769">
    <property type="component" value="Unassembled WGS sequence"/>
</dbReference>
<protein>
    <recommendedName>
        <fullName evidence="3">histidine kinase</fullName>
        <ecNumber evidence="3">2.7.13.3</ecNumber>
    </recommendedName>
</protein>
<dbReference type="InterPro" id="IPR004358">
    <property type="entry name" value="Sig_transdc_His_kin-like_C"/>
</dbReference>
<dbReference type="GO" id="GO:0000155">
    <property type="term" value="F:phosphorelay sensor kinase activity"/>
    <property type="evidence" value="ECO:0007669"/>
    <property type="project" value="InterPro"/>
</dbReference>
<feature type="domain" description="HAMP" evidence="13">
    <location>
        <begin position="95"/>
        <end position="148"/>
    </location>
</feature>
<gene>
    <name evidence="14" type="ORF">BJY18_004696</name>
</gene>
<dbReference type="Gene3D" id="6.10.340.10">
    <property type="match status" value="1"/>
</dbReference>
<dbReference type="InterPro" id="IPR003661">
    <property type="entry name" value="HisK_dim/P_dom"/>
</dbReference>
<evidence type="ECO:0000256" key="3">
    <source>
        <dbReference type="ARBA" id="ARBA00012438"/>
    </source>
</evidence>
<dbReference type="AlphaFoldDB" id="A0A840IWR4"/>
<dbReference type="InterPro" id="IPR003594">
    <property type="entry name" value="HATPase_dom"/>
</dbReference>
<dbReference type="Pfam" id="PF00672">
    <property type="entry name" value="HAMP"/>
    <property type="match status" value="1"/>
</dbReference>
<dbReference type="SUPFAM" id="SSF158472">
    <property type="entry name" value="HAMP domain-like"/>
    <property type="match status" value="1"/>
</dbReference>
<dbReference type="CDD" id="cd00082">
    <property type="entry name" value="HisKA"/>
    <property type="match status" value="1"/>
</dbReference>
<evidence type="ECO:0000256" key="4">
    <source>
        <dbReference type="ARBA" id="ARBA00022553"/>
    </source>
</evidence>
<feature type="transmembrane region" description="Helical" evidence="11">
    <location>
        <begin position="12"/>
        <end position="32"/>
    </location>
</feature>
<name>A0A840IWR4_9PSEU</name>
<evidence type="ECO:0000313" key="14">
    <source>
        <dbReference type="EMBL" id="MBB4687211.1"/>
    </source>
</evidence>
<comment type="subcellular location">
    <subcellularLocation>
        <location evidence="2">Cell membrane</location>
    </subcellularLocation>
</comment>
<dbReference type="PROSITE" id="PS50885">
    <property type="entry name" value="HAMP"/>
    <property type="match status" value="1"/>
</dbReference>
<accession>A0A840IWR4</accession>
<proteinExistence type="predicted"/>
<dbReference type="CDD" id="cd06225">
    <property type="entry name" value="HAMP"/>
    <property type="match status" value="1"/>
</dbReference>
<organism evidence="14 15">
    <name type="scientific">Amycolatopsis jiangsuensis</name>
    <dbReference type="NCBI Taxonomy" id="1181879"/>
    <lineage>
        <taxon>Bacteria</taxon>
        <taxon>Bacillati</taxon>
        <taxon>Actinomycetota</taxon>
        <taxon>Actinomycetes</taxon>
        <taxon>Pseudonocardiales</taxon>
        <taxon>Pseudonocardiaceae</taxon>
        <taxon>Amycolatopsis</taxon>
    </lineage>
</organism>
<evidence type="ECO:0000256" key="10">
    <source>
        <dbReference type="ARBA" id="ARBA00023136"/>
    </source>
</evidence>
<keyword evidence="10 11" id="KW-0472">Membrane</keyword>
<dbReference type="Gene3D" id="3.30.565.10">
    <property type="entry name" value="Histidine kinase-like ATPase, C-terminal domain"/>
    <property type="match status" value="1"/>
</dbReference>
<dbReference type="InterPro" id="IPR003660">
    <property type="entry name" value="HAMP_dom"/>
</dbReference>
<keyword evidence="15" id="KW-1185">Reference proteome</keyword>
<dbReference type="PROSITE" id="PS50109">
    <property type="entry name" value="HIS_KIN"/>
    <property type="match status" value="1"/>
</dbReference>
<dbReference type="EC" id="2.7.13.3" evidence="3"/>
<keyword evidence="7 14" id="KW-0418">Kinase</keyword>
<dbReference type="SUPFAM" id="SSF47384">
    <property type="entry name" value="Homodimeric domain of signal transducing histidine kinase"/>
    <property type="match status" value="1"/>
</dbReference>
<dbReference type="InterPro" id="IPR036890">
    <property type="entry name" value="HATPase_C_sf"/>
</dbReference>
<dbReference type="SMART" id="SM00388">
    <property type="entry name" value="HisKA"/>
    <property type="match status" value="1"/>
</dbReference>
<feature type="domain" description="Histidine kinase" evidence="12">
    <location>
        <begin position="156"/>
        <end position="365"/>
    </location>
</feature>
<dbReference type="PROSITE" id="PS51257">
    <property type="entry name" value="PROKAR_LIPOPROTEIN"/>
    <property type="match status" value="1"/>
</dbReference>
<comment type="caution">
    <text evidence="14">The sequence shown here is derived from an EMBL/GenBank/DDBJ whole genome shotgun (WGS) entry which is preliminary data.</text>
</comment>
<dbReference type="SMART" id="SM00387">
    <property type="entry name" value="HATPase_c"/>
    <property type="match status" value="1"/>
</dbReference>
<feature type="transmembrane region" description="Helical" evidence="11">
    <location>
        <begin position="72"/>
        <end position="94"/>
    </location>
</feature>
<dbReference type="Pfam" id="PF00512">
    <property type="entry name" value="HisKA"/>
    <property type="match status" value="1"/>
</dbReference>
<sequence>MLSRLGIRAKLTVLQTGVFFVAGCVVVTVIYFQNQVVIAPIQVRGGGQAHRSVPGTAEGVAIWRNDTLSTLLTQWIVALLAMTALTGLLTWWVTGRVLKPVRRMTAQARRISSANLHERIGVHGPHDEFKHLSDTFDDLLARLDNAFHAQGRFIANASHELRTPLAVARTTLQIGLAGTDPERVRRVRDDLLQNNDRCIALINGMLTLATCEQGLRERDTVALDAVVRQAVGEYAAADPGGGPRITLVAPDGCPVAGDGLLLGQLTRNLVENAVRYNVPGGQVLVEVGREGLLRVTNTGPVIEQSAVAALFEPFRRGVERTASPNGAGLGLSIVHAIVTAHDGTIHARAREGGGLVIEVTVPRVLSPALVAVG</sequence>
<dbReference type="RefSeq" id="WP_184781957.1">
    <property type="nucleotide sequence ID" value="NZ_JACHMG010000001.1"/>
</dbReference>
<evidence type="ECO:0000259" key="12">
    <source>
        <dbReference type="PROSITE" id="PS50109"/>
    </source>
</evidence>
<reference evidence="14 15" key="1">
    <citation type="submission" date="2020-08" db="EMBL/GenBank/DDBJ databases">
        <title>Sequencing the genomes of 1000 actinobacteria strains.</title>
        <authorList>
            <person name="Klenk H.-P."/>
        </authorList>
    </citation>
    <scope>NUCLEOTIDE SEQUENCE [LARGE SCALE GENOMIC DNA]</scope>
    <source>
        <strain evidence="14 15">DSM 45859</strain>
    </source>
</reference>
<evidence type="ECO:0000256" key="7">
    <source>
        <dbReference type="ARBA" id="ARBA00022777"/>
    </source>
</evidence>
<comment type="catalytic activity">
    <reaction evidence="1">
        <text>ATP + protein L-histidine = ADP + protein N-phospho-L-histidine.</text>
        <dbReference type="EC" id="2.7.13.3"/>
    </reaction>
</comment>
<evidence type="ECO:0000259" key="13">
    <source>
        <dbReference type="PROSITE" id="PS50885"/>
    </source>
</evidence>
<evidence type="ECO:0000256" key="9">
    <source>
        <dbReference type="ARBA" id="ARBA00023012"/>
    </source>
</evidence>
<keyword evidence="4" id="KW-0597">Phosphoprotein</keyword>
<dbReference type="PANTHER" id="PTHR45436">
    <property type="entry name" value="SENSOR HISTIDINE KINASE YKOH"/>
    <property type="match status" value="1"/>
</dbReference>
<dbReference type="PANTHER" id="PTHR45436:SF5">
    <property type="entry name" value="SENSOR HISTIDINE KINASE TRCS"/>
    <property type="match status" value="1"/>
</dbReference>
<evidence type="ECO:0000256" key="2">
    <source>
        <dbReference type="ARBA" id="ARBA00004236"/>
    </source>
</evidence>
<keyword evidence="9" id="KW-0902">Two-component regulatory system</keyword>
<keyword evidence="6 11" id="KW-0812">Transmembrane</keyword>
<dbReference type="SMART" id="SM00304">
    <property type="entry name" value="HAMP"/>
    <property type="match status" value="1"/>
</dbReference>
<dbReference type="InterPro" id="IPR005467">
    <property type="entry name" value="His_kinase_dom"/>
</dbReference>
<dbReference type="InterPro" id="IPR036097">
    <property type="entry name" value="HisK_dim/P_sf"/>
</dbReference>
<evidence type="ECO:0000256" key="8">
    <source>
        <dbReference type="ARBA" id="ARBA00022989"/>
    </source>
</evidence>
<dbReference type="SUPFAM" id="SSF55874">
    <property type="entry name" value="ATPase domain of HSP90 chaperone/DNA topoisomerase II/histidine kinase"/>
    <property type="match status" value="1"/>
</dbReference>
<keyword evidence="5" id="KW-0808">Transferase</keyword>
<dbReference type="Pfam" id="PF02518">
    <property type="entry name" value="HATPase_c"/>
    <property type="match status" value="1"/>
</dbReference>
<evidence type="ECO:0000256" key="11">
    <source>
        <dbReference type="SAM" id="Phobius"/>
    </source>
</evidence>
<dbReference type="InterPro" id="IPR050428">
    <property type="entry name" value="TCS_sensor_his_kinase"/>
</dbReference>
<evidence type="ECO:0000256" key="6">
    <source>
        <dbReference type="ARBA" id="ARBA00022692"/>
    </source>
</evidence>
<keyword evidence="8 11" id="KW-1133">Transmembrane helix</keyword>
<dbReference type="Gene3D" id="1.10.287.130">
    <property type="match status" value="1"/>
</dbReference>
<dbReference type="PRINTS" id="PR00344">
    <property type="entry name" value="BCTRLSENSOR"/>
</dbReference>
<dbReference type="GO" id="GO:0005886">
    <property type="term" value="C:plasma membrane"/>
    <property type="evidence" value="ECO:0007669"/>
    <property type="project" value="UniProtKB-SubCell"/>
</dbReference>
<evidence type="ECO:0000256" key="1">
    <source>
        <dbReference type="ARBA" id="ARBA00000085"/>
    </source>
</evidence>
<dbReference type="EMBL" id="JACHMG010000001">
    <property type="protein sequence ID" value="MBB4687211.1"/>
    <property type="molecule type" value="Genomic_DNA"/>
</dbReference>
<evidence type="ECO:0000313" key="15">
    <source>
        <dbReference type="Proteomes" id="UP000581769"/>
    </source>
</evidence>